<organism evidence="3 4">
    <name type="scientific">Amycolatopsis tucumanensis</name>
    <dbReference type="NCBI Taxonomy" id="401106"/>
    <lineage>
        <taxon>Bacteria</taxon>
        <taxon>Bacillati</taxon>
        <taxon>Actinomycetota</taxon>
        <taxon>Actinomycetes</taxon>
        <taxon>Pseudonocardiales</taxon>
        <taxon>Pseudonocardiaceae</taxon>
        <taxon>Amycolatopsis</taxon>
    </lineage>
</organism>
<keyword evidence="1" id="KW-1133">Transmembrane helix</keyword>
<evidence type="ECO:0000256" key="2">
    <source>
        <dbReference type="SAM" id="SignalP"/>
    </source>
</evidence>
<protein>
    <submittedName>
        <fullName evidence="3">Uncharacterized protein</fullName>
    </submittedName>
</protein>
<proteinExistence type="predicted"/>
<dbReference type="RefSeq" id="WP_237339839.1">
    <property type="nucleotide sequence ID" value="NZ_BAABCM010000027.1"/>
</dbReference>
<dbReference type="Proteomes" id="UP001501624">
    <property type="component" value="Unassembled WGS sequence"/>
</dbReference>
<keyword evidence="1" id="KW-0812">Transmembrane</keyword>
<keyword evidence="4" id="KW-1185">Reference proteome</keyword>
<evidence type="ECO:0000256" key="1">
    <source>
        <dbReference type="SAM" id="Phobius"/>
    </source>
</evidence>
<keyword evidence="1" id="KW-0472">Membrane</keyword>
<keyword evidence="2" id="KW-0732">Signal</keyword>
<dbReference type="EMBL" id="BAABCM010000027">
    <property type="protein sequence ID" value="GAA3857526.1"/>
    <property type="molecule type" value="Genomic_DNA"/>
</dbReference>
<sequence>MSRHDRRARTWPLRVLAAAVAAMLLFVLPAAPAGADEEESTHASELVEQAIALIANDGGNERVAERIDDALTAPDKEGVDLAKVSQAREIIEAPGEDPAATAQARALLLDSLGGKLPSAPEDGLQATGTETGTSVILDEFNPARGISDGGDAILLGLSLAVLLGGLYLARRLRPPHSLRQLTHSAGKQAGSQKEA</sequence>
<feature type="signal peptide" evidence="2">
    <location>
        <begin position="1"/>
        <end position="35"/>
    </location>
</feature>
<comment type="caution">
    <text evidence="3">The sequence shown here is derived from an EMBL/GenBank/DDBJ whole genome shotgun (WGS) entry which is preliminary data.</text>
</comment>
<feature type="chain" id="PRO_5045279344" evidence="2">
    <location>
        <begin position="36"/>
        <end position="195"/>
    </location>
</feature>
<feature type="transmembrane region" description="Helical" evidence="1">
    <location>
        <begin position="152"/>
        <end position="169"/>
    </location>
</feature>
<name>A0ABP7JXG2_9PSEU</name>
<evidence type="ECO:0000313" key="4">
    <source>
        <dbReference type="Proteomes" id="UP001501624"/>
    </source>
</evidence>
<accession>A0ABP7JXG2</accession>
<gene>
    <name evidence="3" type="ORF">GCM10022380_88570</name>
</gene>
<reference evidence="4" key="1">
    <citation type="journal article" date="2019" name="Int. J. Syst. Evol. Microbiol.">
        <title>The Global Catalogue of Microorganisms (GCM) 10K type strain sequencing project: providing services to taxonomists for standard genome sequencing and annotation.</title>
        <authorList>
            <consortium name="The Broad Institute Genomics Platform"/>
            <consortium name="The Broad Institute Genome Sequencing Center for Infectious Disease"/>
            <person name="Wu L."/>
            <person name="Ma J."/>
        </authorList>
    </citation>
    <scope>NUCLEOTIDE SEQUENCE [LARGE SCALE GENOMIC DNA]</scope>
    <source>
        <strain evidence="4">JCM 17017</strain>
    </source>
</reference>
<evidence type="ECO:0000313" key="3">
    <source>
        <dbReference type="EMBL" id="GAA3857526.1"/>
    </source>
</evidence>